<keyword evidence="1" id="KW-0051">Antiviral defense</keyword>
<name>A0ABW5U6T5_9RHOB</name>
<evidence type="ECO:0000313" key="4">
    <source>
        <dbReference type="Proteomes" id="UP001597474"/>
    </source>
</evidence>
<sequence length="578" mass="64453">MNQLPRHPFIPLDSLGERLLAAVAIKLELPPSQHLLMTQRKQALEKHLERDGSPLKDLIRIFYQQGSVAIGATIKAKHRSVGFDIDIIVELLLNSIRPSQALDLLYEAIRGEPGSRYHDCTTRQTRCVTVHYADGMHIDLSPSVLLEAGDPRRSCIFHSKPEDPRSSDYYVLMNSFAFAEHYNALCPVDQTFAEAYAKRVMAADQAFEVIAKDADSVPVPEHSSEVGGKSAVTVGLQLLKRNRDIRWVPRKGKRMPASVMFSCLTVEVAEAGRTIGENLRVTATHILDRLLSAKRKGELIMVENPRCSGEFFTDRWPENCHDQDLLIEDMKLFIRQLDVVLDESRSLKDRTEALEAMFGETVARDVVKDFAEETGGLVRSGKHALGAAGGILAAPASAKAKPAARTNTFFGSKRPLRLQTGLVATSLSAQAKAMGRRWPQFRATHGMGPQSLVWFGDLKGLERSFHISVEYGLPRPGDTAMSRFMPVVRVLRPSLVLNFDAIEEAPLPHVYFEGPDIRLSPLCLFDPRVREWDRTMLIADTTIPWAARWLACYEVWEATGRWVGGGRHADEGEQDNAA</sequence>
<gene>
    <name evidence="3" type="ORF">ACFSUD_18320</name>
</gene>
<reference evidence="4" key="1">
    <citation type="journal article" date="2019" name="Int. J. Syst. Evol. Microbiol.">
        <title>The Global Catalogue of Microorganisms (GCM) 10K type strain sequencing project: providing services to taxonomists for standard genome sequencing and annotation.</title>
        <authorList>
            <consortium name="The Broad Institute Genomics Platform"/>
            <consortium name="The Broad Institute Genome Sequencing Center for Infectious Disease"/>
            <person name="Wu L."/>
            <person name="Ma J."/>
        </authorList>
    </citation>
    <scope>NUCLEOTIDE SEQUENCE [LARGE SCALE GENOMIC DNA]</scope>
    <source>
        <strain evidence="4">TISTR 2562</strain>
    </source>
</reference>
<accession>A0ABW5U6T5</accession>
<organism evidence="3 4">
    <name type="scientific">Sulfitobacter aestuarii</name>
    <dbReference type="NCBI Taxonomy" id="2161676"/>
    <lineage>
        <taxon>Bacteria</taxon>
        <taxon>Pseudomonadati</taxon>
        <taxon>Pseudomonadota</taxon>
        <taxon>Alphaproteobacteria</taxon>
        <taxon>Rhodobacterales</taxon>
        <taxon>Roseobacteraceae</taxon>
        <taxon>Sulfitobacter</taxon>
    </lineage>
</organism>
<evidence type="ECO:0000256" key="1">
    <source>
        <dbReference type="ARBA" id="ARBA00023118"/>
    </source>
</evidence>
<dbReference type="InterPro" id="IPR058588">
    <property type="entry name" value="E2-CBASS"/>
</dbReference>
<dbReference type="CDD" id="cd05400">
    <property type="entry name" value="NT_2-5OAS_ClassI-CCAase"/>
    <property type="match status" value="1"/>
</dbReference>
<comment type="caution">
    <text evidence="3">The sequence shown here is derived from an EMBL/GenBank/DDBJ whole genome shotgun (WGS) entry which is preliminary data.</text>
</comment>
<dbReference type="Pfam" id="PF18144">
    <property type="entry name" value="SMODS"/>
    <property type="match status" value="1"/>
</dbReference>
<evidence type="ECO:0000313" key="3">
    <source>
        <dbReference type="EMBL" id="MFD2741527.1"/>
    </source>
</evidence>
<feature type="domain" description="Type II CBASS E2 protein" evidence="2">
    <location>
        <begin position="430"/>
        <end position="568"/>
    </location>
</feature>
<evidence type="ECO:0000259" key="2">
    <source>
        <dbReference type="Pfam" id="PF26395"/>
    </source>
</evidence>
<protein>
    <submittedName>
        <fullName evidence="3">Nucleotidyltransferase</fullName>
    </submittedName>
</protein>
<dbReference type="RefSeq" id="WP_386375954.1">
    <property type="nucleotide sequence ID" value="NZ_JBHUMP010000029.1"/>
</dbReference>
<keyword evidence="4" id="KW-1185">Reference proteome</keyword>
<dbReference type="Proteomes" id="UP001597474">
    <property type="component" value="Unassembled WGS sequence"/>
</dbReference>
<dbReference type="EMBL" id="JBHUMP010000029">
    <property type="protein sequence ID" value="MFD2741527.1"/>
    <property type="molecule type" value="Genomic_DNA"/>
</dbReference>
<dbReference type="Pfam" id="PF26395">
    <property type="entry name" value="E2-CBASS"/>
    <property type="match status" value="1"/>
</dbReference>
<dbReference type="InterPro" id="IPR006116">
    <property type="entry name" value="NT_2-5OAS_ClassI-CCAase"/>
</dbReference>
<proteinExistence type="predicted"/>